<feature type="domain" description="Aminoacyl-transfer RNA synthetases class-II family profile" evidence="7">
    <location>
        <begin position="206"/>
        <end position="677"/>
    </location>
</feature>
<dbReference type="GO" id="GO:0006422">
    <property type="term" value="P:aspartyl-tRNA aminoacylation"/>
    <property type="evidence" value="ECO:0007669"/>
    <property type="project" value="TreeGrafter"/>
</dbReference>
<dbReference type="InterPro" id="IPR004364">
    <property type="entry name" value="Aa-tRNA-synt_II"/>
</dbReference>
<protein>
    <submittedName>
        <fullName evidence="8">Unnamed protein product</fullName>
    </submittedName>
</protein>
<comment type="caution">
    <text evidence="8">The sequence shown here is derived from an EMBL/GenBank/DDBJ whole genome shotgun (WGS) entry which is preliminary data.</text>
</comment>
<dbReference type="Pfam" id="PF00152">
    <property type="entry name" value="tRNA-synt_2"/>
    <property type="match status" value="1"/>
</dbReference>
<evidence type="ECO:0000256" key="6">
    <source>
        <dbReference type="ARBA" id="ARBA00023146"/>
    </source>
</evidence>
<evidence type="ECO:0000256" key="2">
    <source>
        <dbReference type="ARBA" id="ARBA00022598"/>
    </source>
</evidence>
<sequence>MYRIKLRSVNLISNTRRSSIRNFNSSKLLLNQSDNNKIELPDKDLTIRKFNFPSHTITVNEINRNLQKDSNDLTNLNSKKVTLNGWIDGIPRKIGKNLIFAHFRDINGDLTQIVAKDEIHSKLLRSSKPEDSLSITGYINPKKISKDGDSPNENEIQWELNIDEVHVLNNSDVKVSQLESLKSTPSAYPPEYRYLQLRLPKYQNALKLRSKTASIVRNVFYSKNFTEIETPLLFKSTPEGAKEFLVPTRRKSFFYALPQSPQQYKQLLMASGVKNYFQIAKCFRDEDLRADRQPEFTQIDMEMSFAKSEDVQEVIEALITSVWKEIRQLPIYAIKDGDKMVELSKDEHFPKLKYNEALSKYGIDKPDLRSTIEFKNLNNFFKPIDANEINEFKTLEICILKKAFDINDKKQIKNLPKSLFDENEYKTRKPFILPIKRQEDLTEWVNKIKGFELIESTANGNGELNKSLNIEIGDIIAISNRAELTYENPTPLGRFRQIAIKEFPNKWLRKLINKENGEILDDSQQPKFEDTFIGTWLVEFPLFSPVELDSETTNIKQDYPKYDYEKFESTHHPFTMANLEDYEYLKTNPLKVRGDHYDLVINGVECGGGSRRVHDSNLQRYIFTQILGVKDPDYLFGHLLNALSAGCPPHAGLAIGFDRLCAMLLGSQSIRDVVAFPKTQTGSDPVVGSPSQVPEKTLNTYYVQTLE</sequence>
<dbReference type="InterPro" id="IPR006195">
    <property type="entry name" value="aa-tRNA-synth_II"/>
</dbReference>
<dbReference type="GO" id="GO:0005739">
    <property type="term" value="C:mitochondrion"/>
    <property type="evidence" value="ECO:0007669"/>
    <property type="project" value="TreeGrafter"/>
</dbReference>
<evidence type="ECO:0000313" key="9">
    <source>
        <dbReference type="Proteomes" id="UP001165120"/>
    </source>
</evidence>
<keyword evidence="3" id="KW-0547">Nucleotide-binding</keyword>
<dbReference type="HAMAP" id="MF_00044">
    <property type="entry name" value="Asp_tRNA_synth_type1"/>
    <property type="match status" value="1"/>
</dbReference>
<dbReference type="Gene3D" id="3.30.930.10">
    <property type="entry name" value="Bira Bifunctional Protein, Domain 2"/>
    <property type="match status" value="1"/>
</dbReference>
<keyword evidence="4" id="KW-0067">ATP-binding</keyword>
<reference evidence="8" key="1">
    <citation type="submission" date="2023-04" db="EMBL/GenBank/DDBJ databases">
        <title>Candida boidinii NBRC 10035.</title>
        <authorList>
            <person name="Ichikawa N."/>
            <person name="Sato H."/>
            <person name="Tonouchi N."/>
        </authorList>
    </citation>
    <scope>NUCLEOTIDE SEQUENCE</scope>
    <source>
        <strain evidence="8">NBRC 10035</strain>
    </source>
</reference>
<dbReference type="NCBIfam" id="TIGR00459">
    <property type="entry name" value="aspS_bact"/>
    <property type="match status" value="1"/>
</dbReference>
<dbReference type="PANTHER" id="PTHR22594:SF5">
    <property type="entry name" value="ASPARTATE--TRNA LIGASE, MITOCHONDRIAL"/>
    <property type="match status" value="1"/>
</dbReference>
<name>A0A9W6SYD1_CANBO</name>
<dbReference type="PANTHER" id="PTHR22594">
    <property type="entry name" value="ASPARTYL/LYSYL-TRNA SYNTHETASE"/>
    <property type="match status" value="1"/>
</dbReference>
<evidence type="ECO:0000256" key="1">
    <source>
        <dbReference type="ARBA" id="ARBA00006303"/>
    </source>
</evidence>
<dbReference type="InterPro" id="IPR002312">
    <property type="entry name" value="Asp/Asn-tRNA-synth_IIb"/>
</dbReference>
<keyword evidence="9" id="KW-1185">Reference proteome</keyword>
<proteinExistence type="inferred from homology"/>
<dbReference type="GO" id="GO:0005524">
    <property type="term" value="F:ATP binding"/>
    <property type="evidence" value="ECO:0007669"/>
    <property type="project" value="UniProtKB-KW"/>
</dbReference>
<organism evidence="8 9">
    <name type="scientific">Candida boidinii</name>
    <name type="common">Yeast</name>
    <dbReference type="NCBI Taxonomy" id="5477"/>
    <lineage>
        <taxon>Eukaryota</taxon>
        <taxon>Fungi</taxon>
        <taxon>Dikarya</taxon>
        <taxon>Ascomycota</taxon>
        <taxon>Saccharomycotina</taxon>
        <taxon>Pichiomycetes</taxon>
        <taxon>Pichiales</taxon>
        <taxon>Pichiaceae</taxon>
        <taxon>Ogataea</taxon>
        <taxon>Ogataea/Candida clade</taxon>
    </lineage>
</organism>
<dbReference type="Gene3D" id="3.30.1360.30">
    <property type="entry name" value="GAD-like domain"/>
    <property type="match status" value="1"/>
</dbReference>
<evidence type="ECO:0000256" key="3">
    <source>
        <dbReference type="ARBA" id="ARBA00022741"/>
    </source>
</evidence>
<dbReference type="AlphaFoldDB" id="A0A9W6SYD1"/>
<keyword evidence="2" id="KW-0436">Ligase</keyword>
<dbReference type="SUPFAM" id="SSF55681">
    <property type="entry name" value="Class II aaRS and biotin synthetases"/>
    <property type="match status" value="1"/>
</dbReference>
<dbReference type="GO" id="GO:0004815">
    <property type="term" value="F:aspartate-tRNA ligase activity"/>
    <property type="evidence" value="ECO:0007669"/>
    <property type="project" value="TreeGrafter"/>
</dbReference>
<keyword evidence="5" id="KW-0648">Protein biosynthesis</keyword>
<dbReference type="InterPro" id="IPR012340">
    <property type="entry name" value="NA-bd_OB-fold"/>
</dbReference>
<dbReference type="EMBL" id="BSXN01000613">
    <property type="protein sequence ID" value="GME69227.1"/>
    <property type="molecule type" value="Genomic_DNA"/>
</dbReference>
<gene>
    <name evidence="8" type="ORF">Cboi02_000215800</name>
</gene>
<evidence type="ECO:0000259" key="7">
    <source>
        <dbReference type="PROSITE" id="PS50862"/>
    </source>
</evidence>
<dbReference type="InterPro" id="IPR045864">
    <property type="entry name" value="aa-tRNA-synth_II/BPL/LPL"/>
</dbReference>
<dbReference type="PRINTS" id="PR01042">
    <property type="entry name" value="TRNASYNTHASP"/>
</dbReference>
<dbReference type="Proteomes" id="UP001165120">
    <property type="component" value="Unassembled WGS sequence"/>
</dbReference>
<dbReference type="NCBIfam" id="NF001750">
    <property type="entry name" value="PRK00476.1"/>
    <property type="match status" value="1"/>
</dbReference>
<evidence type="ECO:0000256" key="4">
    <source>
        <dbReference type="ARBA" id="ARBA00022840"/>
    </source>
</evidence>
<keyword evidence="6" id="KW-0030">Aminoacyl-tRNA synthetase</keyword>
<dbReference type="InterPro" id="IPR004115">
    <property type="entry name" value="GAD-like_sf"/>
</dbReference>
<dbReference type="OrthoDB" id="439710at2759"/>
<comment type="similarity">
    <text evidence="1">Belongs to the class-II aminoacyl-tRNA synthetase family. Type 1 subfamily.</text>
</comment>
<dbReference type="InterPro" id="IPR004524">
    <property type="entry name" value="Asp-tRNA-ligase_1"/>
</dbReference>
<dbReference type="PROSITE" id="PS50862">
    <property type="entry name" value="AA_TRNA_LIGASE_II"/>
    <property type="match status" value="1"/>
</dbReference>
<evidence type="ECO:0000256" key="5">
    <source>
        <dbReference type="ARBA" id="ARBA00022917"/>
    </source>
</evidence>
<accession>A0A9W6SYD1</accession>
<dbReference type="SUPFAM" id="SSF50249">
    <property type="entry name" value="Nucleic acid-binding proteins"/>
    <property type="match status" value="1"/>
</dbReference>
<evidence type="ECO:0000313" key="8">
    <source>
        <dbReference type="EMBL" id="GME69227.1"/>
    </source>
</evidence>
<dbReference type="Gene3D" id="2.40.50.140">
    <property type="entry name" value="Nucleic acid-binding proteins"/>
    <property type="match status" value="1"/>
</dbReference>